<proteinExistence type="predicted"/>
<organism evidence="2 3">
    <name type="scientific">Botryobasidium botryosum (strain FD-172 SS1)</name>
    <dbReference type="NCBI Taxonomy" id="930990"/>
    <lineage>
        <taxon>Eukaryota</taxon>
        <taxon>Fungi</taxon>
        <taxon>Dikarya</taxon>
        <taxon>Basidiomycota</taxon>
        <taxon>Agaricomycotina</taxon>
        <taxon>Agaricomycetes</taxon>
        <taxon>Cantharellales</taxon>
        <taxon>Botryobasidiaceae</taxon>
        <taxon>Botryobasidium</taxon>
    </lineage>
</organism>
<dbReference type="InParanoid" id="A0A067MPX5"/>
<name>A0A067MPX5_BOTB1</name>
<keyword evidence="3" id="KW-1185">Reference proteome</keyword>
<evidence type="ECO:0000256" key="1">
    <source>
        <dbReference type="SAM" id="MobiDB-lite"/>
    </source>
</evidence>
<dbReference type="HOGENOM" id="CLU_1686278_0_0_1"/>
<dbReference type="Proteomes" id="UP000027195">
    <property type="component" value="Unassembled WGS sequence"/>
</dbReference>
<feature type="region of interest" description="Disordered" evidence="1">
    <location>
        <begin position="1"/>
        <end position="37"/>
    </location>
</feature>
<accession>A0A067MPX5</accession>
<reference evidence="3" key="1">
    <citation type="journal article" date="2014" name="Proc. Natl. Acad. Sci. U.S.A.">
        <title>Extensive sampling of basidiomycete genomes demonstrates inadequacy of the white-rot/brown-rot paradigm for wood decay fungi.</title>
        <authorList>
            <person name="Riley R."/>
            <person name="Salamov A.A."/>
            <person name="Brown D.W."/>
            <person name="Nagy L.G."/>
            <person name="Floudas D."/>
            <person name="Held B.W."/>
            <person name="Levasseur A."/>
            <person name="Lombard V."/>
            <person name="Morin E."/>
            <person name="Otillar R."/>
            <person name="Lindquist E.A."/>
            <person name="Sun H."/>
            <person name="LaButti K.M."/>
            <person name="Schmutz J."/>
            <person name="Jabbour D."/>
            <person name="Luo H."/>
            <person name="Baker S.E."/>
            <person name="Pisabarro A.G."/>
            <person name="Walton J.D."/>
            <person name="Blanchette R.A."/>
            <person name="Henrissat B."/>
            <person name="Martin F."/>
            <person name="Cullen D."/>
            <person name="Hibbett D.S."/>
            <person name="Grigoriev I.V."/>
        </authorList>
    </citation>
    <scope>NUCLEOTIDE SEQUENCE [LARGE SCALE GENOMIC DNA]</scope>
    <source>
        <strain evidence="3">FD-172 SS1</strain>
    </source>
</reference>
<feature type="compositionally biased region" description="Polar residues" evidence="1">
    <location>
        <begin position="11"/>
        <end position="25"/>
    </location>
</feature>
<evidence type="ECO:0000313" key="3">
    <source>
        <dbReference type="Proteomes" id="UP000027195"/>
    </source>
</evidence>
<evidence type="ECO:0000313" key="2">
    <source>
        <dbReference type="EMBL" id="KDQ13912.1"/>
    </source>
</evidence>
<sequence length="156" mass="16853">MPPPGQIAPSGESTARPSIDSQNQPVDPDARFGASPDFMVVRTSNRAPTGEDDQSGDVTICIIEVKTIKEPLEEGKAQLESYAMQQHGKTRTTGPWTGPSFLIHGKTVHCYRIDPSGSFVEEVGETGGKNVTYELDSPEFQQRLDALVQDAPPVQG</sequence>
<dbReference type="AlphaFoldDB" id="A0A067MPX5"/>
<gene>
    <name evidence="2" type="ORF">BOTBODRAFT_145834</name>
</gene>
<protein>
    <submittedName>
        <fullName evidence="2">Uncharacterized protein</fullName>
    </submittedName>
</protein>
<dbReference type="EMBL" id="KL198040">
    <property type="protein sequence ID" value="KDQ13912.1"/>
    <property type="molecule type" value="Genomic_DNA"/>
</dbReference>